<feature type="signal peptide" evidence="2">
    <location>
        <begin position="1"/>
        <end position="15"/>
    </location>
</feature>
<accession>Q2CJV8</accession>
<dbReference type="Pfam" id="PF25984">
    <property type="entry name" value="BSH_YknX"/>
    <property type="match status" value="1"/>
</dbReference>
<name>Q2CJV8_OCEGH</name>
<reference evidence="4 5" key="1">
    <citation type="journal article" date="2010" name="J. Bacteriol.">
        <title>Genome sequences of Oceanicola granulosus HTCC2516(T) and Oceanicola batsensis HTCC2597(TDelta).</title>
        <authorList>
            <person name="Thrash J.C."/>
            <person name="Cho J.C."/>
            <person name="Vergin K.L."/>
            <person name="Giovannoni S.J."/>
        </authorList>
    </citation>
    <scope>NUCLEOTIDE SEQUENCE [LARGE SCALE GENOMIC DNA]</scope>
    <source>
        <strain evidence="5">ATCC BAA-861 / DSM 15982 / KCTC 12143 / HTCC2516</strain>
    </source>
</reference>
<dbReference type="PANTHER" id="PTHR30469:SF15">
    <property type="entry name" value="HLYD FAMILY OF SECRETION PROTEINS"/>
    <property type="match status" value="1"/>
</dbReference>
<dbReference type="EMBL" id="AAOT01000001">
    <property type="protein sequence ID" value="EAR53031.1"/>
    <property type="molecule type" value="Genomic_DNA"/>
</dbReference>
<dbReference type="NCBIfam" id="TIGR01730">
    <property type="entry name" value="RND_mfp"/>
    <property type="match status" value="1"/>
</dbReference>
<dbReference type="GO" id="GO:1990281">
    <property type="term" value="C:efflux pump complex"/>
    <property type="evidence" value="ECO:0007669"/>
    <property type="project" value="TreeGrafter"/>
</dbReference>
<evidence type="ECO:0000256" key="1">
    <source>
        <dbReference type="ARBA" id="ARBA00009477"/>
    </source>
</evidence>
<dbReference type="HOGENOM" id="CLU_067274_0_0_5"/>
<dbReference type="AlphaFoldDB" id="Q2CJV8"/>
<dbReference type="RefSeq" id="WP_007255765.1">
    <property type="nucleotide sequence ID" value="NZ_CH724107.1"/>
</dbReference>
<proteinExistence type="inferred from homology"/>
<dbReference type="InterPro" id="IPR058639">
    <property type="entry name" value="BSH_YknX-like"/>
</dbReference>
<dbReference type="GO" id="GO:0015562">
    <property type="term" value="F:efflux transmembrane transporter activity"/>
    <property type="evidence" value="ECO:0007669"/>
    <property type="project" value="TreeGrafter"/>
</dbReference>
<sequence>MKPLLFLLLPGAAAAAPLDCLIEPRAIVEIAAADEGRIEEVLVARGDRVAEGDVLVRLDDEMQRLQLATVRSRAESDLEVRAGETRLELRETELARATQLAARNAGAATAVDEARIEVALTEIAIEEARLARTLAGIEAEQAEALLERRVVRSPSDGIVVAVEAARGEYAGQQAILVTLAQIDPLHVEVFAPPQYFNRLSLGDSYMVRQTTPLEGAYMATVSVVDQIFDAASNTFGVRLDLPNPDGTIPAGTRCTVDFDLPE</sequence>
<dbReference type="OrthoDB" id="9791520at2"/>
<gene>
    <name evidence="4" type="ORF">OG2516_11226</name>
</gene>
<dbReference type="Gene3D" id="1.10.287.470">
    <property type="entry name" value="Helix hairpin bin"/>
    <property type="match status" value="1"/>
</dbReference>
<evidence type="ECO:0000256" key="2">
    <source>
        <dbReference type="SAM" id="SignalP"/>
    </source>
</evidence>
<evidence type="ECO:0000313" key="5">
    <source>
        <dbReference type="Proteomes" id="UP000003635"/>
    </source>
</evidence>
<dbReference type="eggNOG" id="COG0845">
    <property type="taxonomic scope" value="Bacteria"/>
</dbReference>
<dbReference type="Gene3D" id="2.40.50.100">
    <property type="match status" value="1"/>
</dbReference>
<evidence type="ECO:0000313" key="4">
    <source>
        <dbReference type="EMBL" id="EAR53031.1"/>
    </source>
</evidence>
<feature type="domain" description="YknX-like barrel-sandwich hybrid" evidence="3">
    <location>
        <begin position="32"/>
        <end position="170"/>
    </location>
</feature>
<dbReference type="InterPro" id="IPR006143">
    <property type="entry name" value="RND_pump_MFP"/>
</dbReference>
<protein>
    <recommendedName>
        <fullName evidence="3">YknX-like barrel-sandwich hybrid domain-containing protein</fullName>
    </recommendedName>
</protein>
<organism evidence="4 5">
    <name type="scientific">Oceanicola granulosus (strain ATCC BAA-861 / DSM 15982 / KCTC 12143 / HTCC2516)</name>
    <dbReference type="NCBI Taxonomy" id="314256"/>
    <lineage>
        <taxon>Bacteria</taxon>
        <taxon>Pseudomonadati</taxon>
        <taxon>Pseudomonadota</taxon>
        <taxon>Alphaproteobacteria</taxon>
        <taxon>Rhodobacterales</taxon>
        <taxon>Roseobacteraceae</taxon>
        <taxon>Oceanicola</taxon>
    </lineage>
</organism>
<dbReference type="SUPFAM" id="SSF111369">
    <property type="entry name" value="HlyD-like secretion proteins"/>
    <property type="match status" value="1"/>
</dbReference>
<evidence type="ECO:0000259" key="3">
    <source>
        <dbReference type="Pfam" id="PF25984"/>
    </source>
</evidence>
<keyword evidence="2" id="KW-0732">Signal</keyword>
<dbReference type="Gene3D" id="2.40.30.170">
    <property type="match status" value="1"/>
</dbReference>
<keyword evidence="5" id="KW-1185">Reference proteome</keyword>
<comment type="similarity">
    <text evidence="1">Belongs to the membrane fusion protein (MFP) (TC 8.A.1) family.</text>
</comment>
<dbReference type="STRING" id="314256.OG2516_11226"/>
<dbReference type="Proteomes" id="UP000003635">
    <property type="component" value="Unassembled WGS sequence"/>
</dbReference>
<comment type="caution">
    <text evidence="4">The sequence shown here is derived from an EMBL/GenBank/DDBJ whole genome shotgun (WGS) entry which is preliminary data.</text>
</comment>
<dbReference type="PANTHER" id="PTHR30469">
    <property type="entry name" value="MULTIDRUG RESISTANCE PROTEIN MDTA"/>
    <property type="match status" value="1"/>
</dbReference>
<feature type="chain" id="PRO_5013198112" description="YknX-like barrel-sandwich hybrid domain-containing protein" evidence="2">
    <location>
        <begin position="16"/>
        <end position="262"/>
    </location>
</feature>